<gene>
    <name evidence="2" type="ordered locus">FraEuI1c_1548</name>
</gene>
<dbReference type="EMBL" id="CP002299">
    <property type="protein sequence ID" value="ADP79610.1"/>
    <property type="molecule type" value="Genomic_DNA"/>
</dbReference>
<organism evidence="2 3">
    <name type="scientific">Pseudofrankia inefficax (strain DSM 45817 / CECT 9037 / DDB 130130 / EuI1c)</name>
    <name type="common">Frankia inefficax</name>
    <dbReference type="NCBI Taxonomy" id="298654"/>
    <lineage>
        <taxon>Bacteria</taxon>
        <taxon>Bacillati</taxon>
        <taxon>Actinomycetota</taxon>
        <taxon>Actinomycetes</taxon>
        <taxon>Frankiales</taxon>
        <taxon>Frankiaceae</taxon>
        <taxon>Pseudofrankia</taxon>
    </lineage>
</organism>
<protein>
    <submittedName>
        <fullName evidence="2">Uncharacterized protein</fullName>
    </submittedName>
</protein>
<accession>E3J7K1</accession>
<proteinExistence type="predicted"/>
<name>E3J7K1_PSEI1</name>
<dbReference type="KEGG" id="fri:FraEuI1c_1548"/>
<sequence length="142" mass="14750">MSDAGVNRSGDQVELSEERAELLPDRTTLAAIGTNRYGFTPTNAVVDSPTSSNFPISSPASNNAVVNSVSQPQVSGGFMPVVITFMPTFNFIVQGSSPESLGVGHHAGDGLADGTAGKDVPAAGSSADGGQWMDFLRRWFGM</sequence>
<evidence type="ECO:0000256" key="1">
    <source>
        <dbReference type="SAM" id="MobiDB-lite"/>
    </source>
</evidence>
<reference evidence="2 3" key="1">
    <citation type="submission" date="2010-10" db="EMBL/GenBank/DDBJ databases">
        <title>Complete sequence of Frankia sp. EuI1c.</title>
        <authorList>
            <consortium name="US DOE Joint Genome Institute"/>
            <person name="Lucas S."/>
            <person name="Copeland A."/>
            <person name="Lapidus A."/>
            <person name="Cheng J.-F."/>
            <person name="Bruce D."/>
            <person name="Goodwin L."/>
            <person name="Pitluck S."/>
            <person name="Chertkov O."/>
            <person name="Detter J.C."/>
            <person name="Han C."/>
            <person name="Tapia R."/>
            <person name="Land M."/>
            <person name="Hauser L."/>
            <person name="Jeffries C."/>
            <person name="Kyrpides N."/>
            <person name="Ivanova N."/>
            <person name="Mikhailova N."/>
            <person name="Beauchemin N."/>
            <person name="Sen A."/>
            <person name="Sur S.A."/>
            <person name="Gtari M."/>
            <person name="Wall L."/>
            <person name="Tisa L."/>
            <person name="Woyke T."/>
        </authorList>
    </citation>
    <scope>NUCLEOTIDE SEQUENCE [LARGE SCALE GENOMIC DNA]</scope>
    <source>
        <strain evidence="3">DSM 45817 / CECT 9037 / EuI1c</strain>
    </source>
</reference>
<keyword evidence="3" id="KW-1185">Reference proteome</keyword>
<dbReference type="STRING" id="298654.FraEuI1c_1548"/>
<dbReference type="Proteomes" id="UP000002484">
    <property type="component" value="Chromosome"/>
</dbReference>
<evidence type="ECO:0000313" key="3">
    <source>
        <dbReference type="Proteomes" id="UP000002484"/>
    </source>
</evidence>
<dbReference type="AlphaFoldDB" id="E3J7K1"/>
<evidence type="ECO:0000313" key="2">
    <source>
        <dbReference type="EMBL" id="ADP79610.1"/>
    </source>
</evidence>
<dbReference type="InParanoid" id="E3J7K1"/>
<feature type="region of interest" description="Disordered" evidence="1">
    <location>
        <begin position="104"/>
        <end position="125"/>
    </location>
</feature>
<dbReference type="RefSeq" id="WP_013422729.1">
    <property type="nucleotide sequence ID" value="NC_014666.1"/>
</dbReference>
<dbReference type="HOGENOM" id="CLU_1812979_0_0_11"/>